<evidence type="ECO:0000256" key="23">
    <source>
        <dbReference type="PROSITE-ProRule" id="PRU00175"/>
    </source>
</evidence>
<dbReference type="InterPro" id="IPR056237">
    <property type="entry name" value="ANKLE2_3rd"/>
</dbReference>
<dbReference type="PROSITE" id="PS51741">
    <property type="entry name" value="F_BAR"/>
    <property type="match status" value="1"/>
</dbReference>
<dbReference type="GO" id="GO:0005783">
    <property type="term" value="C:endoplasmic reticulum"/>
    <property type="evidence" value="ECO:0007669"/>
    <property type="project" value="UniProtKB-SubCell"/>
</dbReference>
<protein>
    <recommendedName>
        <fullName evidence="33">RING-type E3 ubiquitin transferase</fullName>
    </recommendedName>
</protein>
<dbReference type="InterPro" id="IPR031160">
    <property type="entry name" value="F_BAR_dom"/>
</dbReference>
<evidence type="ECO:0000256" key="3">
    <source>
        <dbReference type="ARBA" id="ARBA00004370"/>
    </source>
</evidence>
<dbReference type="InterPro" id="IPR027267">
    <property type="entry name" value="AH/BAR_dom_sf"/>
</dbReference>
<dbReference type="PANTHER" id="PTHR15735:SF21">
    <property type="entry name" value="PROTEIN NERVOUS WRECK"/>
    <property type="match status" value="1"/>
</dbReference>
<dbReference type="GO" id="GO:0008289">
    <property type="term" value="F:lipid binding"/>
    <property type="evidence" value="ECO:0007669"/>
    <property type="project" value="UniProtKB-KW"/>
</dbReference>
<evidence type="ECO:0000256" key="15">
    <source>
        <dbReference type="ARBA" id="ARBA00022843"/>
    </source>
</evidence>
<dbReference type="GO" id="GO:0051130">
    <property type="term" value="P:positive regulation of cellular component organization"/>
    <property type="evidence" value="ECO:0007669"/>
    <property type="project" value="UniProtKB-ARBA"/>
</dbReference>
<evidence type="ECO:0000256" key="16">
    <source>
        <dbReference type="ARBA" id="ARBA00022989"/>
    </source>
</evidence>
<dbReference type="Gene3D" id="3.30.40.10">
    <property type="entry name" value="Zinc/RING finger domain, C3HC4 (zinc finger)"/>
    <property type="match status" value="1"/>
</dbReference>
<keyword evidence="6 24" id="KW-0728">SH3 domain</keyword>
<keyword evidence="15" id="KW-0832">Ubl conjugation</keyword>
<keyword evidence="13" id="KW-0256">Endoplasmic reticulum</keyword>
<keyword evidence="20 27" id="KW-0472">Membrane</keyword>
<feature type="compositionally biased region" description="Low complexity" evidence="26">
    <location>
        <begin position="1338"/>
        <end position="1352"/>
    </location>
</feature>
<dbReference type="SUPFAM" id="SSF103657">
    <property type="entry name" value="BAR/IMD domain-like"/>
    <property type="match status" value="1"/>
</dbReference>
<evidence type="ECO:0000256" key="22">
    <source>
        <dbReference type="ARBA" id="ARBA00023306"/>
    </source>
</evidence>
<feature type="domain" description="F-BAR" evidence="30">
    <location>
        <begin position="1418"/>
        <end position="1694"/>
    </location>
</feature>
<dbReference type="Pfam" id="PF00018">
    <property type="entry name" value="SH3_1"/>
    <property type="match status" value="1"/>
</dbReference>
<dbReference type="InterPro" id="IPR035460">
    <property type="entry name" value="FCHSD_SH3_1"/>
</dbReference>
<evidence type="ECO:0000256" key="4">
    <source>
        <dbReference type="ARBA" id="ARBA00007597"/>
    </source>
</evidence>
<dbReference type="eggNOG" id="KOG0800">
    <property type="taxonomic scope" value="Eukaryota"/>
</dbReference>
<evidence type="ECO:0000256" key="9">
    <source>
        <dbReference type="ARBA" id="ARBA00022692"/>
    </source>
</evidence>
<keyword evidence="14" id="KW-0862">Zinc</keyword>
<dbReference type="Pfam" id="PF13639">
    <property type="entry name" value="zf-RING_2"/>
    <property type="match status" value="1"/>
</dbReference>
<feature type="region of interest" description="Disordered" evidence="26">
    <location>
        <begin position="2149"/>
        <end position="2272"/>
    </location>
</feature>
<feature type="domain" description="SH3" evidence="28">
    <location>
        <begin position="1886"/>
        <end position="1948"/>
    </location>
</feature>
<dbReference type="GO" id="GO:0042995">
    <property type="term" value="C:cell projection"/>
    <property type="evidence" value="ECO:0007669"/>
    <property type="project" value="UniProtKB-SubCell"/>
</dbReference>
<keyword evidence="9 27" id="KW-0812">Transmembrane</keyword>
<dbReference type="FunFam" id="3.30.40.10:FF:000009">
    <property type="entry name" value="E3 ubiquitin-protein ligase RNF130"/>
    <property type="match status" value="1"/>
</dbReference>
<evidence type="ECO:0000256" key="27">
    <source>
        <dbReference type="SAM" id="Phobius"/>
    </source>
</evidence>
<dbReference type="InterPro" id="IPR003137">
    <property type="entry name" value="PA_domain"/>
</dbReference>
<dbReference type="FunFam" id="1.25.40.20:FF:000072">
    <property type="entry name" value="Ankyrin repeat and LEM domain containing 2"/>
    <property type="match status" value="1"/>
</dbReference>
<dbReference type="GO" id="GO:0007274">
    <property type="term" value="P:neuromuscular synaptic transmission"/>
    <property type="evidence" value="ECO:0007669"/>
    <property type="project" value="TreeGrafter"/>
</dbReference>
<keyword evidence="22" id="KW-0131">Cell cycle</keyword>
<dbReference type="Gene3D" id="3.50.30.30">
    <property type="match status" value="1"/>
</dbReference>
<keyword evidence="17" id="KW-0040">ANK repeat</keyword>
<dbReference type="InterPro" id="IPR002110">
    <property type="entry name" value="Ankyrin_rpt"/>
</dbReference>
<dbReference type="Gene3D" id="1.20.1270.60">
    <property type="entry name" value="Arfaptin homology (AH) domain/BAR domain"/>
    <property type="match status" value="1"/>
</dbReference>
<dbReference type="SMART" id="SM00326">
    <property type="entry name" value="SH3"/>
    <property type="match status" value="2"/>
</dbReference>
<evidence type="ECO:0000256" key="14">
    <source>
        <dbReference type="ARBA" id="ARBA00022833"/>
    </source>
</evidence>
<evidence type="ECO:0000256" key="8">
    <source>
        <dbReference type="ARBA" id="ARBA00022618"/>
    </source>
</evidence>
<dbReference type="InterPro" id="IPR011320">
    <property type="entry name" value="RNase_H1_N"/>
</dbReference>
<evidence type="ECO:0000256" key="17">
    <source>
        <dbReference type="ARBA" id="ARBA00023043"/>
    </source>
</evidence>
<evidence type="ECO:0008006" key="33">
    <source>
        <dbReference type="Google" id="ProtNLM"/>
    </source>
</evidence>
<dbReference type="InterPro" id="IPR001841">
    <property type="entry name" value="Znf_RING"/>
</dbReference>
<dbReference type="GO" id="GO:0008270">
    <property type="term" value="F:zinc ion binding"/>
    <property type="evidence" value="ECO:0007669"/>
    <property type="project" value="UniProtKB-KW"/>
</dbReference>
<dbReference type="Pfam" id="PF00611">
    <property type="entry name" value="FCH"/>
    <property type="match status" value="1"/>
</dbReference>
<feature type="region of interest" description="Disordered" evidence="26">
    <location>
        <begin position="1321"/>
        <end position="1356"/>
    </location>
</feature>
<dbReference type="EMBL" id="JH431832">
    <property type="status" value="NOT_ANNOTATED_CDS"/>
    <property type="molecule type" value="Genomic_DNA"/>
</dbReference>
<comment type="similarity">
    <text evidence="4">Belongs to the ANKLE2 family.</text>
</comment>
<dbReference type="InterPro" id="IPR001452">
    <property type="entry name" value="SH3_domain"/>
</dbReference>
<evidence type="ECO:0000256" key="25">
    <source>
        <dbReference type="PROSITE-ProRule" id="PRU01077"/>
    </source>
</evidence>
<dbReference type="STRING" id="126957.T1J3Y4"/>
<evidence type="ECO:0000256" key="20">
    <source>
        <dbReference type="ARBA" id="ARBA00023136"/>
    </source>
</evidence>
<keyword evidence="19" id="KW-0446">Lipid-binding</keyword>
<dbReference type="CDD" id="cd16668">
    <property type="entry name" value="RING-H2_RNF130-like"/>
    <property type="match status" value="1"/>
</dbReference>
<dbReference type="SMART" id="SM00184">
    <property type="entry name" value="RING"/>
    <property type="match status" value="1"/>
</dbReference>
<evidence type="ECO:0000313" key="31">
    <source>
        <dbReference type="EnsemblMetazoa" id="SMAR008310-PA"/>
    </source>
</evidence>
<evidence type="ECO:0000256" key="26">
    <source>
        <dbReference type="SAM" id="MobiDB-lite"/>
    </source>
</evidence>
<proteinExistence type="inferred from homology"/>
<dbReference type="PROSITE" id="PS50002">
    <property type="entry name" value="SH3"/>
    <property type="match status" value="2"/>
</dbReference>
<dbReference type="GO" id="GO:0031594">
    <property type="term" value="C:neuromuscular junction"/>
    <property type="evidence" value="ECO:0007669"/>
    <property type="project" value="TreeGrafter"/>
</dbReference>
<dbReference type="Pfam" id="PF00023">
    <property type="entry name" value="Ank"/>
    <property type="match status" value="1"/>
</dbReference>
<organism evidence="31 32">
    <name type="scientific">Strigamia maritima</name>
    <name type="common">European centipede</name>
    <name type="synonym">Geophilus maritimus</name>
    <dbReference type="NCBI Taxonomy" id="126957"/>
    <lineage>
        <taxon>Eukaryota</taxon>
        <taxon>Metazoa</taxon>
        <taxon>Ecdysozoa</taxon>
        <taxon>Arthropoda</taxon>
        <taxon>Myriapoda</taxon>
        <taxon>Chilopoda</taxon>
        <taxon>Pleurostigmophora</taxon>
        <taxon>Geophilomorpha</taxon>
        <taxon>Linotaeniidae</taxon>
        <taxon>Strigamia</taxon>
    </lineage>
</organism>
<dbReference type="SUPFAM" id="SSF57850">
    <property type="entry name" value="RING/U-box"/>
    <property type="match status" value="1"/>
</dbReference>
<dbReference type="Gene3D" id="1.25.40.20">
    <property type="entry name" value="Ankyrin repeat-containing domain"/>
    <property type="match status" value="1"/>
</dbReference>
<dbReference type="HOGENOM" id="CLU_229886_0_0_1"/>
<evidence type="ECO:0000256" key="13">
    <source>
        <dbReference type="ARBA" id="ARBA00022824"/>
    </source>
</evidence>
<evidence type="ECO:0000259" key="29">
    <source>
        <dbReference type="PROSITE" id="PS50089"/>
    </source>
</evidence>
<keyword evidence="11" id="KW-0677">Repeat</keyword>
<dbReference type="SUPFAM" id="SSF50044">
    <property type="entry name" value="SH3-domain"/>
    <property type="match status" value="2"/>
</dbReference>
<dbReference type="GO" id="GO:0051301">
    <property type="term" value="P:cell division"/>
    <property type="evidence" value="ECO:0007669"/>
    <property type="project" value="UniProtKB-KW"/>
</dbReference>
<feature type="compositionally biased region" description="Polar residues" evidence="26">
    <location>
        <begin position="1328"/>
        <end position="1337"/>
    </location>
</feature>
<feature type="domain" description="SH3" evidence="28">
    <location>
        <begin position="2000"/>
        <end position="2063"/>
    </location>
</feature>
<keyword evidence="32" id="KW-1185">Reference proteome</keyword>
<feature type="region of interest" description="Disordered" evidence="26">
    <location>
        <begin position="2294"/>
        <end position="2328"/>
    </location>
</feature>
<evidence type="ECO:0000256" key="1">
    <source>
        <dbReference type="ARBA" id="ARBA00004240"/>
    </source>
</evidence>
<dbReference type="PANTHER" id="PTHR15735">
    <property type="entry name" value="FCH AND DOUBLE SH3 DOMAINS PROTEIN"/>
    <property type="match status" value="1"/>
</dbReference>
<feature type="region of interest" description="Disordered" evidence="26">
    <location>
        <begin position="1"/>
        <end position="32"/>
    </location>
</feature>
<evidence type="ECO:0000313" key="32">
    <source>
        <dbReference type="Proteomes" id="UP000014500"/>
    </source>
</evidence>
<evidence type="ECO:0000259" key="30">
    <source>
        <dbReference type="PROSITE" id="PS51741"/>
    </source>
</evidence>
<dbReference type="InterPro" id="IPR001060">
    <property type="entry name" value="FCH_dom"/>
</dbReference>
<dbReference type="Proteomes" id="UP000014500">
    <property type="component" value="Unassembled WGS sequence"/>
</dbReference>
<dbReference type="InterPro" id="IPR036028">
    <property type="entry name" value="SH3-like_dom_sf"/>
</dbReference>
<dbReference type="SUPFAM" id="SSF52025">
    <property type="entry name" value="PA domain"/>
    <property type="match status" value="1"/>
</dbReference>
<dbReference type="CDD" id="cd11761">
    <property type="entry name" value="SH3_FCHSD_1"/>
    <property type="match status" value="1"/>
</dbReference>
<comment type="subcellular location">
    <subcellularLocation>
        <location evidence="2">Cell projection</location>
    </subcellularLocation>
    <subcellularLocation>
        <location evidence="1">Endoplasmic reticulum</location>
    </subcellularLocation>
    <subcellularLocation>
        <location evidence="3">Membrane</location>
    </subcellularLocation>
</comment>
<keyword evidence="21" id="KW-0966">Cell projection</keyword>
<dbReference type="InterPro" id="IPR013083">
    <property type="entry name" value="Znf_RING/FYVE/PHD"/>
</dbReference>
<dbReference type="Pfam" id="PF02225">
    <property type="entry name" value="PA"/>
    <property type="match status" value="1"/>
</dbReference>
<dbReference type="InterPro" id="IPR036770">
    <property type="entry name" value="Ankyrin_rpt-contain_sf"/>
</dbReference>
<dbReference type="Pfam" id="PF01693">
    <property type="entry name" value="Cauli_VI"/>
    <property type="match status" value="1"/>
</dbReference>
<comment type="similarity">
    <text evidence="5">Belongs to the SH3RF family.</text>
</comment>
<evidence type="ECO:0000256" key="7">
    <source>
        <dbReference type="ARBA" id="ARBA00022553"/>
    </source>
</evidence>
<reference evidence="32" key="1">
    <citation type="submission" date="2011-05" db="EMBL/GenBank/DDBJ databases">
        <authorList>
            <person name="Richards S.R."/>
            <person name="Qu J."/>
            <person name="Jiang H."/>
            <person name="Jhangiani S.N."/>
            <person name="Agravi P."/>
            <person name="Goodspeed R."/>
            <person name="Gross S."/>
            <person name="Mandapat C."/>
            <person name="Jackson L."/>
            <person name="Mathew T."/>
            <person name="Pu L."/>
            <person name="Thornton R."/>
            <person name="Saada N."/>
            <person name="Wilczek-Boney K.B."/>
            <person name="Lee S."/>
            <person name="Kovar C."/>
            <person name="Wu Y."/>
            <person name="Scherer S.E."/>
            <person name="Worley K.C."/>
            <person name="Muzny D.M."/>
            <person name="Gibbs R."/>
        </authorList>
    </citation>
    <scope>NUCLEOTIDE SEQUENCE</scope>
    <source>
        <strain evidence="32">Brora</strain>
    </source>
</reference>
<dbReference type="FunFam" id="2.30.30.40:FF:000033">
    <property type="entry name" value="FCH and double SH3 domains protein 2"/>
    <property type="match status" value="1"/>
</dbReference>
<dbReference type="Pfam" id="PF24567">
    <property type="entry name" value="ANKLE2_3rd"/>
    <property type="match status" value="1"/>
</dbReference>
<dbReference type="EnsemblMetazoa" id="SMAR008310-RA">
    <property type="protein sequence ID" value="SMAR008310-PA"/>
    <property type="gene ID" value="SMAR008310"/>
</dbReference>
<dbReference type="eggNOG" id="KOG3565">
    <property type="taxonomic scope" value="Eukaryota"/>
</dbReference>
<evidence type="ECO:0000256" key="2">
    <source>
        <dbReference type="ARBA" id="ARBA00004316"/>
    </source>
</evidence>
<feature type="compositionally biased region" description="Polar residues" evidence="26">
    <location>
        <begin position="2238"/>
        <end position="2272"/>
    </location>
</feature>
<dbReference type="GO" id="GO:0030833">
    <property type="term" value="P:regulation of actin filament polymerization"/>
    <property type="evidence" value="ECO:0007669"/>
    <property type="project" value="TreeGrafter"/>
</dbReference>
<dbReference type="SUPFAM" id="SSF48403">
    <property type="entry name" value="Ankyrin repeat"/>
    <property type="match status" value="1"/>
</dbReference>
<feature type="domain" description="RING-type" evidence="29">
    <location>
        <begin position="1210"/>
        <end position="1251"/>
    </location>
</feature>
<evidence type="ECO:0000256" key="21">
    <source>
        <dbReference type="ARBA" id="ARBA00023273"/>
    </source>
</evidence>
<evidence type="ECO:0000256" key="24">
    <source>
        <dbReference type="PROSITE-ProRule" id="PRU00192"/>
    </source>
</evidence>
<evidence type="ECO:0000256" key="11">
    <source>
        <dbReference type="ARBA" id="ARBA00022737"/>
    </source>
</evidence>
<keyword evidence="12 23" id="KW-0863">Zinc-finger</keyword>
<feature type="transmembrane region" description="Helical" evidence="27">
    <location>
        <begin position="1141"/>
        <end position="1164"/>
    </location>
</feature>
<dbReference type="Gene3D" id="2.30.30.40">
    <property type="entry name" value="SH3 Domains"/>
    <property type="match status" value="2"/>
</dbReference>
<evidence type="ECO:0000256" key="12">
    <source>
        <dbReference type="ARBA" id="ARBA00022771"/>
    </source>
</evidence>
<evidence type="ECO:0000256" key="10">
    <source>
        <dbReference type="ARBA" id="ARBA00022723"/>
    </source>
</evidence>
<feature type="compositionally biased region" description="Acidic residues" evidence="26">
    <location>
        <begin position="2114"/>
        <end position="2123"/>
    </location>
</feature>
<evidence type="ECO:0000256" key="19">
    <source>
        <dbReference type="ARBA" id="ARBA00023121"/>
    </source>
</evidence>
<dbReference type="GO" id="GO:0016020">
    <property type="term" value="C:membrane"/>
    <property type="evidence" value="ECO:0007669"/>
    <property type="project" value="UniProtKB-SubCell"/>
</dbReference>
<keyword evidence="16 27" id="KW-1133">Transmembrane helix</keyword>
<accession>T1J3Y4</accession>
<name>T1J3Y4_STRMM</name>
<keyword evidence="8" id="KW-0132">Cell division</keyword>
<feature type="region of interest" description="Disordered" evidence="26">
    <location>
        <begin position="2104"/>
        <end position="2129"/>
    </location>
</feature>
<keyword evidence="18 25" id="KW-0175">Coiled coil</keyword>
<dbReference type="SMART" id="SM00055">
    <property type="entry name" value="FCH"/>
    <property type="match status" value="1"/>
</dbReference>
<feature type="compositionally biased region" description="Basic and acidic residues" evidence="26">
    <location>
        <begin position="10"/>
        <end position="23"/>
    </location>
</feature>
<dbReference type="GO" id="GO:0031468">
    <property type="term" value="P:nuclear membrane reassembly"/>
    <property type="evidence" value="ECO:0007669"/>
    <property type="project" value="UniProtKB-ARBA"/>
</dbReference>
<dbReference type="PROSITE" id="PS50089">
    <property type="entry name" value="ZF_RING_2"/>
    <property type="match status" value="1"/>
</dbReference>
<evidence type="ECO:0000259" key="28">
    <source>
        <dbReference type="PROSITE" id="PS50002"/>
    </source>
</evidence>
<sequence length="2328" mass="260932">MEDGRTNGAHSDDFSQVKSHADGLAENIGPLTDNSRNLIESKCNKLFQHNCDDSQNGDIKSPEKIKSAVQKSLGENNRENCGQGDYDAEIANSHSAFTLDRVYTKLMYSSQERKIPSNNVEQQQRGSSETENLTLFYGINIPFGTSAEDEINQVYTDRKEALKALKKCKGARFKVFKSESDALEFSNNLSLGEQANTSRCSDALLPDVNSASQTGEKISLFRVPRNQDLVKLRKAIECGDIENVMETVWANPRYLVSSGDTPTILQEGSRYNALHVSAKMKQSEIAKVIISIIESEKFMQLLYNDDSAATCSERVHFLTDLYLNTPDKGLCETPLHFASKFGCIEIVNLLVCHPLCDFNLKNKFGQTAIEIICTRCPNETSELKSAIEDCFHNRFYVPVLRSVDNSILPSIGEPWSPNLKKPLQRNLCSDNPIELPLTVKAYAGPMSPTQAFEFHKLISTPRKSRFNRSSDIRLSDIEKGLERVGRELASSMNVSFFEFWPFLKSYCDLSKPEGLTKFESYLKNKYNEIMEKSLSREKKDFSPKGDDLNLNTSTDGISSLCQALRNLHLDSGSFSSSDLNSPINNSGINSAACICPRRSRCQSGPTSFRDDNNTSFTMDAFLQRTCKVIGDQIFAESSRFTEALEDENGTIALNPHQKSFGKAILPYVKCLYDIAARLADEPIAKENFKFVHWNVASYVNKMVAANDDDTSVKNFFRILTLPRGGDAELVVLSDFSDDEMDCNERCMIQMLSMTSVEEENVETKKGECQCDWTAFQIEDEFDNVFNEDVATERSVSKPINVPNVNSGARSVSKSATSDASTGDLYFTPEGSCKSSRCSSMSGAWTPDEGLAVFIEGGSIPSKIDVDVMRAIEIVKVDPILYPNIHRWKFFMSARGQDQGESFSESFHPLRSISIRDFDLPLTSTPSLSFIIEGLFYRTELHRMNMSMRTEWRSGIPLLFILFQMDTFTFGDFATFEAEDTTMALVNLTYIDPWTGKLHTEKSEIGMFSKGRIDSSYGLLVHVKSRNGTSNMGCDYPFENLIPQEPWIALIKRGSCNFQTKILNSFRSNASGVVVYNDHAGDNEEAVLRKMAHNVPNIVAIFIAQEKGDEMASLLSNGTRVYVSVTVGSYRPPRTNINRTTVLFMSISFIVLMVFSLAWLVFYYVQRFRYIHAKDQLARRLCNAAKKALAKIPVKNIKAGDQETVGDNECCAVCIEPYKPSDVVRTLPCKHVFHKSCVDPWLLEQRTCPMCKMDILRFYGLACVGSQESIIQVEFEDAAGSLSGEHESDTFPHAVVALIESTSLQQETAASPNLETTSEMYSDLGEGTSLGNRNSNAGSDSNMSTPSPSTNSPIETFLKPNKTYSRTKLSIAFYCERGENGGCSALQLTCVFDLLSFYQFLHDAATSEEGLFLIKKFPIGTKAAIALRVIHNEHLSKLQSKHQQECDLLEDLRNFTKQRSAIEKTYADSLLKLSLSFLQKKIPILPEIKSADGQERRYSIRTVFTLWRTLLDENEKLAKARLAAADVYHHQISESAKALKLNKVYVAKKCFDHLQRVHEEVQSSVRDLDKAKKTYFEEEHIAHDARDKAHNAEDKLQRKKDFYSKFSTKAEACDIKATAARNDYLLHLTASNSHQARYYGHDLPEFIKMLDSEAYEKVTDYIILLSRTELLTCAANQSSYSKILGMAELNTRQYNLDCFLNECPSLKNRINYQFEPCEEDPIEDLSVEHHSDFMLNREARKWAAKSLKENRNIRDNTKLLRMMIIQQAAQAQKHDYTEQMQLEMDQKMDEIKQCIRKAETMKMKADVRLDSIRSVGINVDEVLKSIDPESLTAIDTIATGVSRSPSEFSTKSIDFRNVEESTNEVANDSFYDSDFNDEVSDYSALQETPEFARKQSDDMEAQNPDEISIYEGETVEVIGEGDGDGWVKAKNEQGDEGYIPQNYVEIEGGQAVLSSIEVAPVSFSSVDYHVPVSEDRPESFELELEDNVFPPVSTSDSTTKPAELYCRALYDYEATCPEELSFVEFQIIRIVRKEVSEIDDGWWEGEVDGNIGLFPSLVVEMLDDNEAFSPHEIVTPPGSAPPLFTPPPMPLNLLPPAQVIITQPTPQCEHPNEKETEEITEDEEPKPVSSYTTAPGFEMEMTCAQKVHYQGQFSSSTDSEDKEHSEEATYSELVSSPDTPKSRSPIHASSHQTPVVKIQDDNANETCIDDDTLPPPPPPEILEALASNEFSEGADKPTICTQTSLGDSGDVTSIDSLSQGESASSPSNATGENSIETVVDLSYVQEDFADFSQEKFDEIPGPGEIASTDNVRLEVIEDDDNNDERIDLT</sequence>
<dbReference type="GO" id="GO:0007399">
    <property type="term" value="P:nervous system development"/>
    <property type="evidence" value="ECO:0007669"/>
    <property type="project" value="UniProtKB-ARBA"/>
</dbReference>
<evidence type="ECO:0000256" key="5">
    <source>
        <dbReference type="ARBA" id="ARBA00008649"/>
    </source>
</evidence>
<reference evidence="31" key="2">
    <citation type="submission" date="2015-02" db="UniProtKB">
        <authorList>
            <consortium name="EnsemblMetazoa"/>
        </authorList>
    </citation>
    <scope>IDENTIFICATION</scope>
</reference>
<evidence type="ECO:0000256" key="18">
    <source>
        <dbReference type="ARBA" id="ARBA00023054"/>
    </source>
</evidence>
<dbReference type="InterPro" id="IPR046450">
    <property type="entry name" value="PA_dom_sf"/>
</dbReference>
<dbReference type="Pfam" id="PF14604">
    <property type="entry name" value="SH3_9"/>
    <property type="match status" value="1"/>
</dbReference>
<dbReference type="GO" id="GO:0055037">
    <property type="term" value="C:recycling endosome"/>
    <property type="evidence" value="ECO:0007669"/>
    <property type="project" value="TreeGrafter"/>
</dbReference>
<keyword evidence="7" id="KW-0597">Phosphoprotein</keyword>
<evidence type="ECO:0000256" key="6">
    <source>
        <dbReference type="ARBA" id="ARBA00022443"/>
    </source>
</evidence>
<keyword evidence="10" id="KW-0479">Metal-binding</keyword>